<dbReference type="AlphaFoldDB" id="E9SC75"/>
<keyword evidence="5" id="KW-0804">Transcription</keyword>
<dbReference type="SUPFAM" id="SSF88659">
    <property type="entry name" value="Sigma3 and sigma4 domains of RNA polymerase sigma factors"/>
    <property type="match status" value="1"/>
</dbReference>
<dbReference type="Proteomes" id="UP000004259">
    <property type="component" value="Unassembled WGS sequence"/>
</dbReference>
<comment type="caution">
    <text evidence="8">The sequence shown here is derived from an EMBL/GenBank/DDBJ whole genome shotgun (WGS) entry which is preliminary data.</text>
</comment>
<keyword evidence="9" id="KW-1185">Reference proteome</keyword>
<accession>E9SC75</accession>
<dbReference type="EMBL" id="ADKM02000075">
    <property type="protein sequence ID" value="EGC03140.1"/>
    <property type="molecule type" value="Genomic_DNA"/>
</dbReference>
<dbReference type="PANTHER" id="PTHR43133">
    <property type="entry name" value="RNA POLYMERASE ECF-TYPE SIGMA FACTO"/>
    <property type="match status" value="1"/>
</dbReference>
<dbReference type="Gene3D" id="1.10.1740.10">
    <property type="match status" value="1"/>
</dbReference>
<dbReference type="InterPro" id="IPR007627">
    <property type="entry name" value="RNA_pol_sigma70_r2"/>
</dbReference>
<evidence type="ECO:0000256" key="1">
    <source>
        <dbReference type="ARBA" id="ARBA00010641"/>
    </source>
</evidence>
<dbReference type="STRING" id="246199.CUS_6892"/>
<dbReference type="SUPFAM" id="SSF88946">
    <property type="entry name" value="Sigma2 domain of RNA polymerase sigma factors"/>
    <property type="match status" value="1"/>
</dbReference>
<evidence type="ECO:0000256" key="5">
    <source>
        <dbReference type="ARBA" id="ARBA00023163"/>
    </source>
</evidence>
<feature type="domain" description="RNA polymerase sigma-70 region 2" evidence="6">
    <location>
        <begin position="13"/>
        <end position="76"/>
    </location>
</feature>
<dbReference type="CDD" id="cd06171">
    <property type="entry name" value="Sigma70_r4"/>
    <property type="match status" value="1"/>
</dbReference>
<evidence type="ECO:0000256" key="2">
    <source>
        <dbReference type="ARBA" id="ARBA00023015"/>
    </source>
</evidence>
<feature type="domain" description="RNA polymerase sigma factor 70 region 4 type 2" evidence="7">
    <location>
        <begin position="102"/>
        <end position="154"/>
    </location>
</feature>
<dbReference type="InterPro" id="IPR013249">
    <property type="entry name" value="RNA_pol_sigma70_r4_t2"/>
</dbReference>
<dbReference type="InterPro" id="IPR013324">
    <property type="entry name" value="RNA_pol_sigma_r3/r4-like"/>
</dbReference>
<keyword evidence="3" id="KW-0731">Sigma factor</keyword>
<dbReference type="PANTHER" id="PTHR43133:SF8">
    <property type="entry name" value="RNA POLYMERASE SIGMA FACTOR HI_1459-RELATED"/>
    <property type="match status" value="1"/>
</dbReference>
<organism evidence="8 9">
    <name type="scientific">Ruminococcus albus 8</name>
    <dbReference type="NCBI Taxonomy" id="246199"/>
    <lineage>
        <taxon>Bacteria</taxon>
        <taxon>Bacillati</taxon>
        <taxon>Bacillota</taxon>
        <taxon>Clostridia</taxon>
        <taxon>Eubacteriales</taxon>
        <taxon>Oscillospiraceae</taxon>
        <taxon>Ruminococcus</taxon>
    </lineage>
</organism>
<dbReference type="Gene3D" id="1.10.10.10">
    <property type="entry name" value="Winged helix-like DNA-binding domain superfamily/Winged helix DNA-binding domain"/>
    <property type="match status" value="1"/>
</dbReference>
<dbReference type="GO" id="GO:0016987">
    <property type="term" value="F:sigma factor activity"/>
    <property type="evidence" value="ECO:0007669"/>
    <property type="project" value="UniProtKB-KW"/>
</dbReference>
<evidence type="ECO:0000256" key="4">
    <source>
        <dbReference type="ARBA" id="ARBA00023125"/>
    </source>
</evidence>
<dbReference type="InterPro" id="IPR013325">
    <property type="entry name" value="RNA_pol_sigma_r2"/>
</dbReference>
<sequence>MAQDMSDEVLTAEYEALYRYALSLCRNEDTARDIAQDTFLKAISSKEKYSGNSSLYTWLCAIAKNRWLDICRKNSKVQELEQDIPDDSTPLEQRLDDSYCAMEIHRILHTLDDPYKEVFSLRVFGQLSFKDISSLFGKTESWARVTFHRAKKQITEQLRKDGKL</sequence>
<keyword evidence="2" id="KW-0805">Transcription regulation</keyword>
<dbReference type="InterPro" id="IPR036388">
    <property type="entry name" value="WH-like_DNA-bd_sf"/>
</dbReference>
<dbReference type="eggNOG" id="COG1595">
    <property type="taxonomic scope" value="Bacteria"/>
</dbReference>
<dbReference type="InterPro" id="IPR039425">
    <property type="entry name" value="RNA_pol_sigma-70-like"/>
</dbReference>
<dbReference type="InterPro" id="IPR014284">
    <property type="entry name" value="RNA_pol_sigma-70_dom"/>
</dbReference>
<dbReference type="Pfam" id="PF08281">
    <property type="entry name" value="Sigma70_r4_2"/>
    <property type="match status" value="1"/>
</dbReference>
<dbReference type="RefSeq" id="WP_002849255.1">
    <property type="nucleotide sequence ID" value="NZ_ADKM02000075.1"/>
</dbReference>
<name>E9SC75_RUMAL</name>
<evidence type="ECO:0000313" key="8">
    <source>
        <dbReference type="EMBL" id="EGC03140.1"/>
    </source>
</evidence>
<reference evidence="8 9" key="1">
    <citation type="submission" date="2011-02" db="EMBL/GenBank/DDBJ databases">
        <authorList>
            <person name="Nelson K.E."/>
            <person name="Sutton G."/>
            <person name="Torralba M."/>
            <person name="Durkin S."/>
            <person name="Harkins D."/>
            <person name="Montgomery R."/>
            <person name="Ziemer C."/>
            <person name="Klaassens E."/>
            <person name="Ocuiv P."/>
            <person name="Morrison M."/>
        </authorList>
    </citation>
    <scope>NUCLEOTIDE SEQUENCE [LARGE SCALE GENOMIC DNA]</scope>
    <source>
        <strain evidence="8 9">8</strain>
    </source>
</reference>
<dbReference type="NCBIfam" id="TIGR02937">
    <property type="entry name" value="sigma70-ECF"/>
    <property type="match status" value="1"/>
</dbReference>
<comment type="similarity">
    <text evidence="1">Belongs to the sigma-70 factor family. ECF subfamily.</text>
</comment>
<gene>
    <name evidence="8" type="ORF">CUS_6892</name>
</gene>
<proteinExistence type="inferred from homology"/>
<dbReference type="OrthoDB" id="9795666at2"/>
<evidence type="ECO:0000313" key="9">
    <source>
        <dbReference type="Proteomes" id="UP000004259"/>
    </source>
</evidence>
<keyword evidence="4" id="KW-0238">DNA-binding</keyword>
<evidence type="ECO:0000256" key="3">
    <source>
        <dbReference type="ARBA" id="ARBA00023082"/>
    </source>
</evidence>
<dbReference type="GO" id="GO:0006352">
    <property type="term" value="P:DNA-templated transcription initiation"/>
    <property type="evidence" value="ECO:0007669"/>
    <property type="project" value="InterPro"/>
</dbReference>
<protein>
    <submittedName>
        <fullName evidence="8">Sigma-70 region 2</fullName>
    </submittedName>
</protein>
<evidence type="ECO:0000259" key="7">
    <source>
        <dbReference type="Pfam" id="PF08281"/>
    </source>
</evidence>
<dbReference type="GO" id="GO:0003677">
    <property type="term" value="F:DNA binding"/>
    <property type="evidence" value="ECO:0007669"/>
    <property type="project" value="UniProtKB-KW"/>
</dbReference>
<evidence type="ECO:0000259" key="6">
    <source>
        <dbReference type="Pfam" id="PF04542"/>
    </source>
</evidence>
<dbReference type="Pfam" id="PF04542">
    <property type="entry name" value="Sigma70_r2"/>
    <property type="match status" value="1"/>
</dbReference>